<evidence type="ECO:0000256" key="4">
    <source>
        <dbReference type="ARBA" id="ARBA00022692"/>
    </source>
</evidence>
<evidence type="ECO:0000259" key="8">
    <source>
        <dbReference type="PROSITE" id="PS50076"/>
    </source>
</evidence>
<keyword evidence="4 7" id="KW-0812">Transmembrane</keyword>
<sequence length="382" mass="44190">MNNGHVKQQVGTSKQVNLNGDAAMVVEKKKLKSLFLTYVLWLFGGIFGAHHIYLERDFNAIIWLTTFGGYFGIGWLRDIYRIPTYVNDANDEPIFIEKFKTNIRQFKKPPFSTVRFLGQVAVSAFWGQLALWAVPEEEVHGFNLRYLLYLVPVFVALGVWIVGNIGREQGGIKWTLLASFCMYPTLYYIGDESTWLSLMAVVATLVFETFSKEWRLKPRKKKSIIKRFTVISFAVLLFCSMWASFFYFNASITDSQGEEIKLSEAVKHFFTSPVWLDFMASISQTWQQMKHQGFWATWSQLVDLTDPRGEINAYRVLGLTQTSSQSEVTAKWRSLSKEYHPDKVKGTDEEKKIAQEKFMEIQSAYELLSSTKNRRTKKNRRA</sequence>
<evidence type="ECO:0000256" key="3">
    <source>
        <dbReference type="ARBA" id="ARBA00020945"/>
    </source>
</evidence>
<feature type="transmembrane region" description="Helical" evidence="7">
    <location>
        <begin position="172"/>
        <end position="189"/>
    </location>
</feature>
<feature type="transmembrane region" description="Helical" evidence="7">
    <location>
        <begin position="228"/>
        <end position="248"/>
    </location>
</feature>
<comment type="function">
    <text evidence="1">May function as a co-chaperone.</text>
</comment>
<feature type="transmembrane region" description="Helical" evidence="7">
    <location>
        <begin position="114"/>
        <end position="134"/>
    </location>
</feature>
<evidence type="ECO:0000256" key="1">
    <source>
        <dbReference type="ARBA" id="ARBA00002080"/>
    </source>
</evidence>
<dbReference type="EMBL" id="JACMRX010000005">
    <property type="protein sequence ID" value="KAF7988517.1"/>
    <property type="molecule type" value="Genomic_DNA"/>
</dbReference>
<dbReference type="InterPro" id="IPR036869">
    <property type="entry name" value="J_dom_sf"/>
</dbReference>
<protein>
    <recommendedName>
        <fullName evidence="3">DnaJ homolog subfamily C member 22</fullName>
    </recommendedName>
</protein>
<dbReference type="InterPro" id="IPR007829">
    <property type="entry name" value="TM2"/>
</dbReference>
<accession>A0A835CLR8</accession>
<dbReference type="Proteomes" id="UP000639338">
    <property type="component" value="Unassembled WGS sequence"/>
</dbReference>
<dbReference type="PANTHER" id="PTHR44733">
    <property type="entry name" value="DNAJ HOMOLOG SUBFAMILY C MEMBER 22"/>
    <property type="match status" value="1"/>
</dbReference>
<proteinExistence type="predicted"/>
<feature type="transmembrane region" description="Helical" evidence="7">
    <location>
        <begin position="195"/>
        <end position="216"/>
    </location>
</feature>
<comment type="subcellular location">
    <subcellularLocation>
        <location evidence="2">Membrane</location>
        <topology evidence="2">Multi-pass membrane protein</topology>
    </subcellularLocation>
</comment>
<gene>
    <name evidence="9" type="ORF">HCN44_001090</name>
</gene>
<keyword evidence="10" id="KW-1185">Reference proteome</keyword>
<dbReference type="SUPFAM" id="SSF46565">
    <property type="entry name" value="Chaperone J-domain"/>
    <property type="match status" value="1"/>
</dbReference>
<keyword evidence="6 7" id="KW-0472">Membrane</keyword>
<feature type="transmembrane region" description="Helical" evidence="7">
    <location>
        <begin position="60"/>
        <end position="76"/>
    </location>
</feature>
<evidence type="ECO:0000256" key="7">
    <source>
        <dbReference type="SAM" id="Phobius"/>
    </source>
</evidence>
<organism evidence="9 10">
    <name type="scientific">Aphidius gifuensis</name>
    <name type="common">Parasitoid wasp</name>
    <dbReference type="NCBI Taxonomy" id="684658"/>
    <lineage>
        <taxon>Eukaryota</taxon>
        <taxon>Metazoa</taxon>
        <taxon>Ecdysozoa</taxon>
        <taxon>Arthropoda</taxon>
        <taxon>Hexapoda</taxon>
        <taxon>Insecta</taxon>
        <taxon>Pterygota</taxon>
        <taxon>Neoptera</taxon>
        <taxon>Endopterygota</taxon>
        <taxon>Hymenoptera</taxon>
        <taxon>Apocrita</taxon>
        <taxon>Ichneumonoidea</taxon>
        <taxon>Braconidae</taxon>
        <taxon>Aphidiinae</taxon>
        <taxon>Aphidius</taxon>
    </lineage>
</organism>
<dbReference type="AlphaFoldDB" id="A0A835CLR8"/>
<dbReference type="CDD" id="cd06257">
    <property type="entry name" value="DnaJ"/>
    <property type="match status" value="1"/>
</dbReference>
<name>A0A835CLR8_APHGI</name>
<dbReference type="PROSITE" id="PS50076">
    <property type="entry name" value="DNAJ_2"/>
    <property type="match status" value="1"/>
</dbReference>
<comment type="caution">
    <text evidence="9">The sequence shown here is derived from an EMBL/GenBank/DDBJ whole genome shotgun (WGS) entry which is preliminary data.</text>
</comment>
<dbReference type="GO" id="GO:0016020">
    <property type="term" value="C:membrane"/>
    <property type="evidence" value="ECO:0007669"/>
    <property type="project" value="UniProtKB-SubCell"/>
</dbReference>
<evidence type="ECO:0000256" key="5">
    <source>
        <dbReference type="ARBA" id="ARBA00022989"/>
    </source>
</evidence>
<dbReference type="PANTHER" id="PTHR44733:SF1">
    <property type="entry name" value="DNAJ HOMOLOG SUBFAMILY C MEMBER 22"/>
    <property type="match status" value="1"/>
</dbReference>
<dbReference type="InterPro" id="IPR001623">
    <property type="entry name" value="DnaJ_domain"/>
</dbReference>
<reference evidence="9 10" key="1">
    <citation type="submission" date="2020-08" db="EMBL/GenBank/DDBJ databases">
        <title>Aphidius gifuensis genome sequencing and assembly.</title>
        <authorList>
            <person name="Du Z."/>
        </authorList>
    </citation>
    <scope>NUCLEOTIDE SEQUENCE [LARGE SCALE GENOMIC DNA]</scope>
    <source>
        <strain evidence="9">YNYX2018</strain>
        <tissue evidence="9">Adults</tissue>
    </source>
</reference>
<evidence type="ECO:0000313" key="9">
    <source>
        <dbReference type="EMBL" id="KAF7988517.1"/>
    </source>
</evidence>
<feature type="domain" description="J" evidence="8">
    <location>
        <begin position="312"/>
        <end position="382"/>
    </location>
</feature>
<dbReference type="Gene3D" id="1.10.287.110">
    <property type="entry name" value="DnaJ domain"/>
    <property type="match status" value="1"/>
</dbReference>
<evidence type="ECO:0000313" key="10">
    <source>
        <dbReference type="Proteomes" id="UP000639338"/>
    </source>
</evidence>
<dbReference type="Pfam" id="PF00226">
    <property type="entry name" value="DnaJ"/>
    <property type="match status" value="1"/>
</dbReference>
<evidence type="ECO:0000256" key="6">
    <source>
        <dbReference type="ARBA" id="ARBA00023136"/>
    </source>
</evidence>
<dbReference type="Pfam" id="PF05154">
    <property type="entry name" value="TM2"/>
    <property type="match status" value="1"/>
</dbReference>
<dbReference type="SMART" id="SM00271">
    <property type="entry name" value="DnaJ"/>
    <property type="match status" value="1"/>
</dbReference>
<feature type="transmembrane region" description="Helical" evidence="7">
    <location>
        <begin position="34"/>
        <end position="54"/>
    </location>
</feature>
<dbReference type="PRINTS" id="PR00625">
    <property type="entry name" value="JDOMAIN"/>
</dbReference>
<evidence type="ECO:0000256" key="2">
    <source>
        <dbReference type="ARBA" id="ARBA00004141"/>
    </source>
</evidence>
<keyword evidence="5 7" id="KW-1133">Transmembrane helix</keyword>
<dbReference type="OrthoDB" id="10262359at2759"/>
<feature type="transmembrane region" description="Helical" evidence="7">
    <location>
        <begin position="146"/>
        <end position="165"/>
    </location>
</feature>